<accession>A0A1X7TF68</accession>
<dbReference type="EnsemblMetazoa" id="Aqu2.1.13281_001">
    <property type="protein sequence ID" value="Aqu2.1.13281_001"/>
    <property type="gene ID" value="Aqu2.1.13281"/>
</dbReference>
<sequence length="88" mass="9962">MKIQMQPSPDAIRRVEFCLVVPKNAELGDYARPGAPGIIFRGKVLLLFNLVRQSDQSQLLIPLLHDPKTNNNFVPKRPSPQISMYSVF</sequence>
<dbReference type="AlphaFoldDB" id="A0A1X7TF68"/>
<evidence type="ECO:0000313" key="1">
    <source>
        <dbReference type="EnsemblMetazoa" id="Aqu2.1.13281_001"/>
    </source>
</evidence>
<protein>
    <submittedName>
        <fullName evidence="1">Uncharacterized protein</fullName>
    </submittedName>
</protein>
<proteinExistence type="predicted"/>
<name>A0A1X7TF68_AMPQE</name>
<reference evidence="1" key="1">
    <citation type="submission" date="2017-05" db="UniProtKB">
        <authorList>
            <consortium name="EnsemblMetazoa"/>
        </authorList>
    </citation>
    <scope>IDENTIFICATION</scope>
</reference>
<dbReference type="InParanoid" id="A0A1X7TF68"/>
<organism evidence="1">
    <name type="scientific">Amphimedon queenslandica</name>
    <name type="common">Sponge</name>
    <dbReference type="NCBI Taxonomy" id="400682"/>
    <lineage>
        <taxon>Eukaryota</taxon>
        <taxon>Metazoa</taxon>
        <taxon>Porifera</taxon>
        <taxon>Demospongiae</taxon>
        <taxon>Heteroscleromorpha</taxon>
        <taxon>Haplosclerida</taxon>
        <taxon>Niphatidae</taxon>
        <taxon>Amphimedon</taxon>
    </lineage>
</organism>